<dbReference type="InterPro" id="IPR019172">
    <property type="entry name" value="Osteopetrosis-assoc_TM_1"/>
</dbReference>
<keyword evidence="1" id="KW-0472">Membrane</keyword>
<accession>A0A5C6NQ04</accession>
<evidence type="ECO:0000256" key="1">
    <source>
        <dbReference type="SAM" id="Phobius"/>
    </source>
</evidence>
<name>A0A5C6NQ04_9TELE</name>
<dbReference type="PANTHER" id="PTHR15644">
    <property type="entry name" value="OSTEOPETROSIS ASSOCIATED TRANSMEMBRANE PROTEIN 1"/>
    <property type="match status" value="1"/>
</dbReference>
<keyword evidence="1 2" id="KW-0812">Transmembrane</keyword>
<dbReference type="AlphaFoldDB" id="A0A5C6NQ04"/>
<reference evidence="2 3" key="1">
    <citation type="submission" date="2019-04" db="EMBL/GenBank/DDBJ databases">
        <title>Chromosome genome assembly for Takifugu flavidus.</title>
        <authorList>
            <person name="Xiao S."/>
        </authorList>
    </citation>
    <scope>NUCLEOTIDE SEQUENCE [LARGE SCALE GENOMIC DNA]</scope>
    <source>
        <strain evidence="2">HTHZ2018</strain>
        <tissue evidence="2">Muscle</tissue>
    </source>
</reference>
<keyword evidence="1" id="KW-1133">Transmembrane helix</keyword>
<comment type="caution">
    <text evidence="2">The sequence shown here is derived from an EMBL/GenBank/DDBJ whole genome shotgun (WGS) entry which is preliminary data.</text>
</comment>
<dbReference type="EMBL" id="RHFK02000011">
    <property type="protein sequence ID" value="TWW68651.1"/>
    <property type="molecule type" value="Genomic_DNA"/>
</dbReference>
<dbReference type="GO" id="GO:0005829">
    <property type="term" value="C:cytosol"/>
    <property type="evidence" value="ECO:0007669"/>
    <property type="project" value="TreeGrafter"/>
</dbReference>
<dbReference type="Pfam" id="PF09777">
    <property type="entry name" value="OSTMP1"/>
    <property type="match status" value="1"/>
</dbReference>
<organism evidence="2 3">
    <name type="scientific">Takifugu flavidus</name>
    <name type="common">sansaifugu</name>
    <dbReference type="NCBI Taxonomy" id="433684"/>
    <lineage>
        <taxon>Eukaryota</taxon>
        <taxon>Metazoa</taxon>
        <taxon>Chordata</taxon>
        <taxon>Craniata</taxon>
        <taxon>Vertebrata</taxon>
        <taxon>Euteleostomi</taxon>
        <taxon>Actinopterygii</taxon>
        <taxon>Neopterygii</taxon>
        <taxon>Teleostei</taxon>
        <taxon>Neoteleostei</taxon>
        <taxon>Acanthomorphata</taxon>
        <taxon>Eupercaria</taxon>
        <taxon>Tetraodontiformes</taxon>
        <taxon>Tetradontoidea</taxon>
        <taxon>Tetraodontidae</taxon>
        <taxon>Takifugu</taxon>
    </lineage>
</organism>
<keyword evidence="3" id="KW-1185">Reference proteome</keyword>
<dbReference type="Proteomes" id="UP000324091">
    <property type="component" value="Chromosome 19"/>
</dbReference>
<sequence>MVVRKESKTVSGIRRLTMSFPKSVSVFTFSLTLISNIYVAVCSDGLNPTDFAAADRLEGISLNPPAAASNSTAFKVNTDSVLALNLLSLLPEDQEISVYCRNLLGIFGQRYVASIDCFVPAARPVKVCQNCYSAYGSLGDIYVNISDKTGPGNESCKEILLHSDRLMLLDLLYNSLRDIWTQSNCDRCITTGYRSLTNDTLVFLATLNQTLTCFEKNQQDNQTELCKSCKGIYGELNKLYNRLDKSQAVCIDMEDSMNTTHRLWSTSFNCSVPREETVPVIAVSSFMLFLPVIFYLSSFLHSEQKKRKLIHRYFPECFVTYFHLNVAAAKRAKSYNSLMNIQDKLS</sequence>
<feature type="transmembrane region" description="Helical" evidence="1">
    <location>
        <begin position="278"/>
        <end position="300"/>
    </location>
</feature>
<gene>
    <name evidence="2" type="ORF">D4764_19G0004490</name>
</gene>
<proteinExistence type="predicted"/>
<evidence type="ECO:0000313" key="2">
    <source>
        <dbReference type="EMBL" id="TWW68651.1"/>
    </source>
</evidence>
<evidence type="ECO:0000313" key="3">
    <source>
        <dbReference type="Proteomes" id="UP000324091"/>
    </source>
</evidence>
<dbReference type="PANTHER" id="PTHR15644:SF2">
    <property type="entry name" value="OSTEOPETROSIS-ASSOCIATED TRANSMEMBRANE PROTEIN 1"/>
    <property type="match status" value="1"/>
</dbReference>
<protein>
    <submittedName>
        <fullName evidence="2">Osteopetrosis-associated transmembrane protein 1</fullName>
    </submittedName>
</protein>